<organism evidence="1 2">
    <name type="scientific">Methylomonas subterranea</name>
    <dbReference type="NCBI Taxonomy" id="2952225"/>
    <lineage>
        <taxon>Bacteria</taxon>
        <taxon>Pseudomonadati</taxon>
        <taxon>Pseudomonadota</taxon>
        <taxon>Gammaproteobacteria</taxon>
        <taxon>Methylococcales</taxon>
        <taxon>Methylococcaceae</taxon>
        <taxon>Methylomonas</taxon>
    </lineage>
</organism>
<name>A0ABT1TEJ9_9GAMM</name>
<evidence type="ECO:0000313" key="1">
    <source>
        <dbReference type="EMBL" id="MCQ8103886.1"/>
    </source>
</evidence>
<evidence type="ECO:0000313" key="2">
    <source>
        <dbReference type="Proteomes" id="UP001524499"/>
    </source>
</evidence>
<dbReference type="Proteomes" id="UP001524499">
    <property type="component" value="Unassembled WGS sequence"/>
</dbReference>
<gene>
    <name evidence="1" type="ORF">NP590_07200</name>
</gene>
<reference evidence="1 2" key="1">
    <citation type="submission" date="2022-07" db="EMBL/GenBank/DDBJ databases">
        <title>Methylomonas rivi sp. nov., Methylomonas rosea sp. nov., Methylomonas aureus sp. nov. and Methylomonas subterranea sp. nov., four novel methanotrophs isolated from a freshwater creek and the deep terrestrial subsurface.</title>
        <authorList>
            <person name="Abin C."/>
            <person name="Sankaranarayanan K."/>
            <person name="Garner C."/>
            <person name="Sindelar R."/>
            <person name="Kotary K."/>
            <person name="Garner R."/>
            <person name="Barclay S."/>
            <person name="Lawson P."/>
            <person name="Krumholz L."/>
        </authorList>
    </citation>
    <scope>NUCLEOTIDE SEQUENCE [LARGE SCALE GENOMIC DNA]</scope>
    <source>
        <strain evidence="1 2">SURF-2</strain>
    </source>
</reference>
<sequence>MNKITPHLLRDLDSTLPRGTECYLRPSARAALAKYRNGKQPASFVGKEAALPLLTQGLGRGLKRFLIKEVRAALPAERACSPERMA</sequence>
<keyword evidence="2" id="KW-1185">Reference proteome</keyword>
<dbReference type="EMBL" id="JANIBJ010000010">
    <property type="protein sequence ID" value="MCQ8103886.1"/>
    <property type="molecule type" value="Genomic_DNA"/>
</dbReference>
<proteinExistence type="predicted"/>
<comment type="caution">
    <text evidence="1">The sequence shown here is derived from an EMBL/GenBank/DDBJ whole genome shotgun (WGS) entry which is preliminary data.</text>
</comment>
<dbReference type="RefSeq" id="WP_256601633.1">
    <property type="nucleotide sequence ID" value="NZ_JANIBJ010000010.1"/>
</dbReference>
<protein>
    <submittedName>
        <fullName evidence="1">Uncharacterized protein</fullName>
    </submittedName>
</protein>
<accession>A0ABT1TEJ9</accession>